<protein>
    <submittedName>
        <fullName evidence="2">Uncharacterized protein</fullName>
    </submittedName>
</protein>
<name>A0A1J5PJF2_9ZZZZ</name>
<proteinExistence type="predicted"/>
<feature type="region of interest" description="Disordered" evidence="1">
    <location>
        <begin position="18"/>
        <end position="51"/>
    </location>
</feature>
<accession>A0A1J5PJF2</accession>
<dbReference type="AlphaFoldDB" id="A0A1J5PJF2"/>
<reference evidence="2" key="1">
    <citation type="submission" date="2016-10" db="EMBL/GenBank/DDBJ databases">
        <title>Sequence of Gallionella enrichment culture.</title>
        <authorList>
            <person name="Poehlein A."/>
            <person name="Muehling M."/>
            <person name="Daniel R."/>
        </authorList>
    </citation>
    <scope>NUCLEOTIDE SEQUENCE</scope>
</reference>
<evidence type="ECO:0000313" key="2">
    <source>
        <dbReference type="EMBL" id="OIQ67676.1"/>
    </source>
</evidence>
<sequence length="295" mass="29727">MRRAPSLPGICWKLPPSVVMKSPGATEATRRPGGMDRSSEPEARPLPPLTMRDTCTCSLGWISAATGVMKKTRSEAAGAGGAGATATGGTAGVFGSAEAGAGAEGMATAGGAAGAGDGAAGAAAWAAGIPCLAGAGAGAGGVTGPGAGSVAAGWALAGFGEKGPLRVVASSGLNGARSCSVRTGRRTSTVRIVRMTSVFALLSLVLPNRRPRNGMSERPQIPWRLFCSSSFSRPPKMAVSPSRRRAEVLISRLPRSGRPGVEPDLRVVTLQSIFRVMSPSLLTRGSTLIFTPTSS</sequence>
<organism evidence="2">
    <name type="scientific">mine drainage metagenome</name>
    <dbReference type="NCBI Taxonomy" id="410659"/>
    <lineage>
        <taxon>unclassified sequences</taxon>
        <taxon>metagenomes</taxon>
        <taxon>ecological metagenomes</taxon>
    </lineage>
</organism>
<dbReference type="EMBL" id="MLJW01005775">
    <property type="protein sequence ID" value="OIQ67676.1"/>
    <property type="molecule type" value="Genomic_DNA"/>
</dbReference>
<comment type="caution">
    <text evidence="2">The sequence shown here is derived from an EMBL/GenBank/DDBJ whole genome shotgun (WGS) entry which is preliminary data.</text>
</comment>
<evidence type="ECO:0000256" key="1">
    <source>
        <dbReference type="SAM" id="MobiDB-lite"/>
    </source>
</evidence>
<feature type="compositionally biased region" description="Basic and acidic residues" evidence="1">
    <location>
        <begin position="28"/>
        <end position="43"/>
    </location>
</feature>
<gene>
    <name evidence="2" type="ORF">GALL_507440</name>
</gene>